<dbReference type="SUPFAM" id="SSF46785">
    <property type="entry name" value="Winged helix' DNA-binding domain"/>
    <property type="match status" value="1"/>
</dbReference>
<dbReference type="SUPFAM" id="SSF55781">
    <property type="entry name" value="GAF domain-like"/>
    <property type="match status" value="1"/>
</dbReference>
<keyword evidence="3" id="KW-0804">Transcription</keyword>
<gene>
    <name evidence="7" type="ORF">SAMN04487946_101481</name>
</gene>
<dbReference type="Pfam" id="PF09339">
    <property type="entry name" value="HTH_IclR"/>
    <property type="match status" value="1"/>
</dbReference>
<dbReference type="Gene3D" id="3.30.450.40">
    <property type="match status" value="1"/>
</dbReference>
<dbReference type="InterPro" id="IPR005471">
    <property type="entry name" value="Tscrpt_reg_IclR_N"/>
</dbReference>
<dbReference type="OrthoDB" id="14763at2157"/>
<keyword evidence="4" id="KW-0175">Coiled coil</keyword>
<dbReference type="PANTHER" id="PTHR30136">
    <property type="entry name" value="HELIX-TURN-HELIX TRANSCRIPTIONAL REGULATOR, ICLR FAMILY"/>
    <property type="match status" value="1"/>
</dbReference>
<dbReference type="PROSITE" id="PS51078">
    <property type="entry name" value="ICLR_ED"/>
    <property type="match status" value="1"/>
</dbReference>
<dbReference type="InterPro" id="IPR036390">
    <property type="entry name" value="WH_DNA-bd_sf"/>
</dbReference>
<dbReference type="SMART" id="SM00346">
    <property type="entry name" value="HTH_ICLR"/>
    <property type="match status" value="1"/>
</dbReference>
<name>A0A1H3DE80_9EURY</name>
<evidence type="ECO:0000259" key="5">
    <source>
        <dbReference type="PROSITE" id="PS51077"/>
    </source>
</evidence>
<dbReference type="GO" id="GO:0003700">
    <property type="term" value="F:DNA-binding transcription factor activity"/>
    <property type="evidence" value="ECO:0007669"/>
    <property type="project" value="TreeGrafter"/>
</dbReference>
<feature type="coiled-coil region" evidence="4">
    <location>
        <begin position="167"/>
        <end position="194"/>
    </location>
</feature>
<protein>
    <submittedName>
        <fullName evidence="7">Transcriptional regulator, IclR family</fullName>
    </submittedName>
</protein>
<dbReference type="InterPro" id="IPR050707">
    <property type="entry name" value="HTH_MetabolicPath_Reg"/>
</dbReference>
<organism evidence="7 8">
    <name type="scientific">Halobellus clavatus</name>
    <dbReference type="NCBI Taxonomy" id="660517"/>
    <lineage>
        <taxon>Archaea</taxon>
        <taxon>Methanobacteriati</taxon>
        <taxon>Methanobacteriota</taxon>
        <taxon>Stenosarchaea group</taxon>
        <taxon>Halobacteria</taxon>
        <taxon>Halobacteriales</taxon>
        <taxon>Haloferacaceae</taxon>
        <taxon>Halobellus</taxon>
    </lineage>
</organism>
<proteinExistence type="predicted"/>
<dbReference type="InterPro" id="IPR014757">
    <property type="entry name" value="Tscrpt_reg_IclR_C"/>
</dbReference>
<sequence>MTEKANHPIKSLEKTVAIVESLKRLRSATLQTLAADVELHNSTVHNHLSTLREHEYVVKEGDTYRLSLKFLNVGGVLRNDEPLYEAAKPNVDQLAADTGELATLATHERGLAVVLHRAKGESAVDIDTHVGSQVTLHNSALGKAILAHLPDERIEAIIDHRGLPAITENTITDRAELSAELDQIEERGHAFDDEENWRGLRCIGAPILTEAGAVAGAISLSVPKNRIDSDEDREEYVSQIKNVANLIELRLTYS</sequence>
<evidence type="ECO:0000313" key="7">
    <source>
        <dbReference type="EMBL" id="SDX63979.1"/>
    </source>
</evidence>
<dbReference type="AlphaFoldDB" id="A0A1H3DE80"/>
<dbReference type="InterPro" id="IPR036388">
    <property type="entry name" value="WH-like_DNA-bd_sf"/>
</dbReference>
<dbReference type="Proteomes" id="UP000199170">
    <property type="component" value="Unassembled WGS sequence"/>
</dbReference>
<accession>A0A1H3DE80</accession>
<dbReference type="EMBL" id="FNPB01000001">
    <property type="protein sequence ID" value="SDX63979.1"/>
    <property type="molecule type" value="Genomic_DNA"/>
</dbReference>
<evidence type="ECO:0000259" key="6">
    <source>
        <dbReference type="PROSITE" id="PS51078"/>
    </source>
</evidence>
<evidence type="ECO:0000256" key="4">
    <source>
        <dbReference type="SAM" id="Coils"/>
    </source>
</evidence>
<dbReference type="PROSITE" id="PS51077">
    <property type="entry name" value="HTH_ICLR"/>
    <property type="match status" value="1"/>
</dbReference>
<keyword evidence="2" id="KW-0238">DNA-binding</keyword>
<keyword evidence="1" id="KW-0805">Transcription regulation</keyword>
<dbReference type="Pfam" id="PF01614">
    <property type="entry name" value="IclR_C"/>
    <property type="match status" value="1"/>
</dbReference>
<dbReference type="Gene3D" id="1.10.10.10">
    <property type="entry name" value="Winged helix-like DNA-binding domain superfamily/Winged helix DNA-binding domain"/>
    <property type="match status" value="1"/>
</dbReference>
<reference evidence="8" key="1">
    <citation type="submission" date="2016-10" db="EMBL/GenBank/DDBJ databases">
        <authorList>
            <person name="Varghese N."/>
            <person name="Submissions S."/>
        </authorList>
    </citation>
    <scope>NUCLEOTIDE SEQUENCE [LARGE SCALE GENOMIC DNA]</scope>
    <source>
        <strain evidence="8">CGMCC 1.10118</strain>
    </source>
</reference>
<dbReference type="InterPro" id="IPR029016">
    <property type="entry name" value="GAF-like_dom_sf"/>
</dbReference>
<evidence type="ECO:0000313" key="8">
    <source>
        <dbReference type="Proteomes" id="UP000199170"/>
    </source>
</evidence>
<dbReference type="GO" id="GO:0003677">
    <property type="term" value="F:DNA binding"/>
    <property type="evidence" value="ECO:0007669"/>
    <property type="project" value="UniProtKB-KW"/>
</dbReference>
<evidence type="ECO:0000256" key="3">
    <source>
        <dbReference type="ARBA" id="ARBA00023163"/>
    </source>
</evidence>
<evidence type="ECO:0000256" key="2">
    <source>
        <dbReference type="ARBA" id="ARBA00023125"/>
    </source>
</evidence>
<dbReference type="RefSeq" id="WP_089765248.1">
    <property type="nucleotide sequence ID" value="NZ_FNPB01000001.1"/>
</dbReference>
<dbReference type="PANTHER" id="PTHR30136:SF35">
    <property type="entry name" value="HTH-TYPE TRANSCRIPTIONAL REGULATOR RV1719"/>
    <property type="match status" value="1"/>
</dbReference>
<keyword evidence="8" id="KW-1185">Reference proteome</keyword>
<evidence type="ECO:0000256" key="1">
    <source>
        <dbReference type="ARBA" id="ARBA00023015"/>
    </source>
</evidence>
<dbReference type="GO" id="GO:0045892">
    <property type="term" value="P:negative regulation of DNA-templated transcription"/>
    <property type="evidence" value="ECO:0007669"/>
    <property type="project" value="TreeGrafter"/>
</dbReference>
<feature type="domain" description="IclR-ED" evidence="6">
    <location>
        <begin position="69"/>
        <end position="253"/>
    </location>
</feature>
<feature type="domain" description="HTH iclR-type" evidence="5">
    <location>
        <begin position="9"/>
        <end position="68"/>
    </location>
</feature>